<dbReference type="PROSITE" id="PS00616">
    <property type="entry name" value="HIS_ACID_PHOSPHAT_1"/>
    <property type="match status" value="1"/>
</dbReference>
<evidence type="ECO:0000256" key="2">
    <source>
        <dbReference type="ARBA" id="ARBA00005375"/>
    </source>
</evidence>
<dbReference type="Proteomes" id="UP000053660">
    <property type="component" value="Unassembled WGS sequence"/>
</dbReference>
<comment type="catalytic activity">
    <reaction evidence="1">
        <text>a phosphate monoester + H2O = an alcohol + phosphate</text>
        <dbReference type="Rhea" id="RHEA:15017"/>
        <dbReference type="ChEBI" id="CHEBI:15377"/>
        <dbReference type="ChEBI" id="CHEBI:30879"/>
        <dbReference type="ChEBI" id="CHEBI:43474"/>
        <dbReference type="ChEBI" id="CHEBI:67140"/>
        <dbReference type="EC" id="3.1.3.2"/>
    </reaction>
</comment>
<dbReference type="InterPro" id="IPR029033">
    <property type="entry name" value="His_PPase_superfam"/>
</dbReference>
<dbReference type="Gene3D" id="3.40.50.1240">
    <property type="entry name" value="Phosphoglycerate mutase-like"/>
    <property type="match status" value="1"/>
</dbReference>
<organism evidence="3 4">
    <name type="scientific">Oesophagostomum dentatum</name>
    <name type="common">Nodular worm</name>
    <dbReference type="NCBI Taxonomy" id="61180"/>
    <lineage>
        <taxon>Eukaryota</taxon>
        <taxon>Metazoa</taxon>
        <taxon>Ecdysozoa</taxon>
        <taxon>Nematoda</taxon>
        <taxon>Chromadorea</taxon>
        <taxon>Rhabditida</taxon>
        <taxon>Rhabditina</taxon>
        <taxon>Rhabditomorpha</taxon>
        <taxon>Strongyloidea</taxon>
        <taxon>Strongylidae</taxon>
        <taxon>Oesophagostomum</taxon>
    </lineage>
</organism>
<reference evidence="3 4" key="1">
    <citation type="submission" date="2014-03" db="EMBL/GenBank/DDBJ databases">
        <title>Draft genome of the hookworm Oesophagostomum dentatum.</title>
        <authorList>
            <person name="Mitreva M."/>
        </authorList>
    </citation>
    <scope>NUCLEOTIDE SEQUENCE [LARGE SCALE GENOMIC DNA]</scope>
    <source>
        <strain evidence="3 4">OD-Hann</strain>
    </source>
</reference>
<gene>
    <name evidence="3" type="ORF">OESDEN_05029</name>
</gene>
<dbReference type="OrthoDB" id="258392at2759"/>
<dbReference type="InterPro" id="IPR033379">
    <property type="entry name" value="Acid_Pase_AS"/>
</dbReference>
<dbReference type="PANTHER" id="PTHR11567:SF34">
    <property type="entry name" value="INTESTINAL ACID PHOSPHATASE"/>
    <property type="match status" value="1"/>
</dbReference>
<dbReference type="SUPFAM" id="SSF53254">
    <property type="entry name" value="Phosphoglycerate mutase-like"/>
    <property type="match status" value="1"/>
</dbReference>
<accession>A0A0B1THZ3</accession>
<dbReference type="CDD" id="cd07061">
    <property type="entry name" value="HP_HAP_like"/>
    <property type="match status" value="1"/>
</dbReference>
<dbReference type="AlphaFoldDB" id="A0A0B1THZ3"/>
<protein>
    <submittedName>
        <fullName evidence="3">Histidine acid phosphatase</fullName>
    </submittedName>
</protein>
<evidence type="ECO:0000313" key="4">
    <source>
        <dbReference type="Proteomes" id="UP000053660"/>
    </source>
</evidence>
<dbReference type="InterPro" id="IPR050645">
    <property type="entry name" value="Histidine_acid_phosphatase"/>
</dbReference>
<name>A0A0B1THZ3_OESDE</name>
<proteinExistence type="inferred from homology"/>
<comment type="similarity">
    <text evidence="2">Belongs to the histidine acid phosphatase family.</text>
</comment>
<dbReference type="Pfam" id="PF00328">
    <property type="entry name" value="His_Phos_2"/>
    <property type="match status" value="1"/>
</dbReference>
<evidence type="ECO:0000256" key="1">
    <source>
        <dbReference type="ARBA" id="ARBA00000032"/>
    </source>
</evidence>
<sequence length="180" mass="20768">MKISWQQLQRLTSFLLCCIPVKTDKELVFVQAVWRHGDRAPLGYPYPEDPYNETAWPRGWSQLTNLGMQQMYELGTFFRQRYNNLINQNYVDEEVGIFFSNSDRTANSAQAFAFGFYPAQGSFQWQEGNSWQPTPLRQGSDLVNSSSPSLEAIGGYRPRSFNQNVYIFVPLCGRCSHVQE</sequence>
<evidence type="ECO:0000313" key="3">
    <source>
        <dbReference type="EMBL" id="KHJ95030.1"/>
    </source>
</evidence>
<dbReference type="EMBL" id="KN550107">
    <property type="protein sequence ID" value="KHJ95030.1"/>
    <property type="molecule type" value="Genomic_DNA"/>
</dbReference>
<dbReference type="InterPro" id="IPR000560">
    <property type="entry name" value="His_Pase_clade-2"/>
</dbReference>
<keyword evidence="4" id="KW-1185">Reference proteome</keyword>
<dbReference type="GO" id="GO:0003993">
    <property type="term" value="F:acid phosphatase activity"/>
    <property type="evidence" value="ECO:0007669"/>
    <property type="project" value="UniProtKB-EC"/>
</dbReference>
<dbReference type="PANTHER" id="PTHR11567">
    <property type="entry name" value="ACID PHOSPHATASE-RELATED"/>
    <property type="match status" value="1"/>
</dbReference>